<organism evidence="7">
    <name type="scientific">hydrothermal vent metagenome</name>
    <dbReference type="NCBI Taxonomy" id="652676"/>
    <lineage>
        <taxon>unclassified sequences</taxon>
        <taxon>metagenomes</taxon>
        <taxon>ecological metagenomes</taxon>
    </lineage>
</organism>
<reference evidence="7" key="1">
    <citation type="submission" date="2018-06" db="EMBL/GenBank/DDBJ databases">
        <authorList>
            <person name="Zhirakovskaya E."/>
        </authorList>
    </citation>
    <scope>NUCLEOTIDE SEQUENCE</scope>
</reference>
<dbReference type="PANTHER" id="PTHR23241:SF102">
    <property type="entry name" value="LD23009P"/>
    <property type="match status" value="1"/>
</dbReference>
<protein>
    <recommendedName>
        <fullName evidence="6">TMEM205-like domain-containing protein</fullName>
    </recommendedName>
</protein>
<dbReference type="GO" id="GO:0016020">
    <property type="term" value="C:membrane"/>
    <property type="evidence" value="ECO:0007669"/>
    <property type="project" value="UniProtKB-SubCell"/>
</dbReference>
<keyword evidence="4 5" id="KW-0472">Membrane</keyword>
<evidence type="ECO:0000256" key="1">
    <source>
        <dbReference type="ARBA" id="ARBA00004370"/>
    </source>
</evidence>
<keyword evidence="2 5" id="KW-0812">Transmembrane</keyword>
<dbReference type="AlphaFoldDB" id="A0A3B1CGG1"/>
<feature type="transmembrane region" description="Helical" evidence="5">
    <location>
        <begin position="81"/>
        <end position="99"/>
    </location>
</feature>
<proteinExistence type="predicted"/>
<feature type="domain" description="TMEM205-like" evidence="6">
    <location>
        <begin position="11"/>
        <end position="111"/>
    </location>
</feature>
<dbReference type="EMBL" id="UOGA01000238">
    <property type="protein sequence ID" value="VAX23058.1"/>
    <property type="molecule type" value="Genomic_DNA"/>
</dbReference>
<dbReference type="PANTHER" id="PTHR23241">
    <property type="entry name" value="LATE EMBRYOGENESIS ABUNDANT PLANTS LEA-RELATED"/>
    <property type="match status" value="1"/>
</dbReference>
<evidence type="ECO:0000256" key="4">
    <source>
        <dbReference type="ARBA" id="ARBA00023136"/>
    </source>
</evidence>
<evidence type="ECO:0000259" key="6">
    <source>
        <dbReference type="Pfam" id="PF13664"/>
    </source>
</evidence>
<feature type="transmembrane region" description="Helical" evidence="5">
    <location>
        <begin position="51"/>
        <end position="69"/>
    </location>
</feature>
<name>A0A3B1CGG1_9ZZZZ</name>
<feature type="transmembrane region" description="Helical" evidence="5">
    <location>
        <begin position="7"/>
        <end position="31"/>
    </location>
</feature>
<sequence length="159" mass="17653">MLVFVKYIHLLTLVIWVGSIVFFSFIGAPAIFKNFDKKTAGDIVGVIFPKYFMLGQVCSVLALITLVVIGMKTGFQSSVKVGLALLLIMAGVVAYSSMVNAPKAHEVKYQIRSEQDETKKAELRKQFGKLHGVSMILNLTTLILGLVLLFYFIRYVTLS</sequence>
<evidence type="ECO:0000313" key="7">
    <source>
        <dbReference type="EMBL" id="VAX23058.1"/>
    </source>
</evidence>
<dbReference type="Pfam" id="PF13664">
    <property type="entry name" value="DUF4149"/>
    <property type="match status" value="1"/>
</dbReference>
<evidence type="ECO:0000256" key="3">
    <source>
        <dbReference type="ARBA" id="ARBA00022989"/>
    </source>
</evidence>
<accession>A0A3B1CGG1</accession>
<comment type="subcellular location">
    <subcellularLocation>
        <location evidence="1">Membrane</location>
    </subcellularLocation>
</comment>
<evidence type="ECO:0000256" key="2">
    <source>
        <dbReference type="ARBA" id="ARBA00022692"/>
    </source>
</evidence>
<dbReference type="InterPro" id="IPR025423">
    <property type="entry name" value="TMEM205-like"/>
</dbReference>
<feature type="transmembrane region" description="Helical" evidence="5">
    <location>
        <begin position="133"/>
        <end position="153"/>
    </location>
</feature>
<keyword evidence="3 5" id="KW-1133">Transmembrane helix</keyword>
<dbReference type="InterPro" id="IPR053009">
    <property type="entry name" value="Xanthocillin_Biosynth-Assoc"/>
</dbReference>
<gene>
    <name evidence="7" type="ORF">MNBD_NITROSPINAE04-787</name>
</gene>
<evidence type="ECO:0000256" key="5">
    <source>
        <dbReference type="SAM" id="Phobius"/>
    </source>
</evidence>